<dbReference type="Gene3D" id="3.40.50.1820">
    <property type="entry name" value="alpha/beta hydrolase"/>
    <property type="match status" value="1"/>
</dbReference>
<dbReference type="GO" id="GO:0016787">
    <property type="term" value="F:hydrolase activity"/>
    <property type="evidence" value="ECO:0007669"/>
    <property type="project" value="UniProtKB-KW"/>
</dbReference>
<protein>
    <submittedName>
        <fullName evidence="7">Alpha/Beta hydrolase protein</fullName>
    </submittedName>
</protein>
<gene>
    <name evidence="7" type="ORF">B0T18DRAFT_321601</name>
</gene>
<evidence type="ECO:0000313" key="7">
    <source>
        <dbReference type="EMBL" id="KAK0750309.1"/>
    </source>
</evidence>
<sequence>MYGIQELYRPPEGQETEIDIVAVHGLGGGVRRTWTARQNKVCWLEDAEFLPKYIKNARILAWGYNASYSSLTGENPSQNRIHDHAHTLVANLAADRRLNGTSTKPIIFLCHSLGGIIVKRALSYAQTRTAHKVSNDRLIFTCTYAVLFFGTPHHGTSWANYLTRIKQLGAPAGMKKSDLLGALRLESETLQNITDYFVALLPHLRVYFFWEQEPTTVQLARGAVVRDFVVPKESAAPLHDNTERAGIAADHRGMVKFETPQAQGFRLVIDALMRYCEEAPGVVGQRLVDAAKAMEAERRREALETLRVYGQAVAAGPGASGQGVERADAFRSLVTMEERREMDKEGASLERRGGWL</sequence>
<accession>A0AA40F3B4</accession>
<evidence type="ECO:0000256" key="3">
    <source>
        <dbReference type="ARBA" id="ARBA00004370"/>
    </source>
</evidence>
<dbReference type="InterPro" id="IPR052374">
    <property type="entry name" value="SERAC1"/>
</dbReference>
<name>A0AA40F3B4_9PEZI</name>
<dbReference type="AlphaFoldDB" id="A0AA40F3B4"/>
<dbReference type="GO" id="GO:0005739">
    <property type="term" value="C:mitochondrion"/>
    <property type="evidence" value="ECO:0007669"/>
    <property type="project" value="UniProtKB-SubCell"/>
</dbReference>
<evidence type="ECO:0000256" key="6">
    <source>
        <dbReference type="ARBA" id="ARBA00023136"/>
    </source>
</evidence>
<dbReference type="GO" id="GO:0005783">
    <property type="term" value="C:endoplasmic reticulum"/>
    <property type="evidence" value="ECO:0007669"/>
    <property type="project" value="UniProtKB-SubCell"/>
</dbReference>
<keyword evidence="7" id="KW-0378">Hydrolase</keyword>
<keyword evidence="4" id="KW-0256">Endoplasmic reticulum</keyword>
<comment type="caution">
    <text evidence="7">The sequence shown here is derived from an EMBL/GenBank/DDBJ whole genome shotgun (WGS) entry which is preliminary data.</text>
</comment>
<proteinExistence type="predicted"/>
<dbReference type="EMBL" id="JAUKUD010000003">
    <property type="protein sequence ID" value="KAK0750309.1"/>
    <property type="molecule type" value="Genomic_DNA"/>
</dbReference>
<dbReference type="Proteomes" id="UP001172155">
    <property type="component" value="Unassembled WGS sequence"/>
</dbReference>
<keyword evidence="5" id="KW-0496">Mitochondrion</keyword>
<keyword evidence="8" id="KW-1185">Reference proteome</keyword>
<evidence type="ECO:0000256" key="4">
    <source>
        <dbReference type="ARBA" id="ARBA00022824"/>
    </source>
</evidence>
<organism evidence="7 8">
    <name type="scientific">Schizothecium vesticola</name>
    <dbReference type="NCBI Taxonomy" id="314040"/>
    <lineage>
        <taxon>Eukaryota</taxon>
        <taxon>Fungi</taxon>
        <taxon>Dikarya</taxon>
        <taxon>Ascomycota</taxon>
        <taxon>Pezizomycotina</taxon>
        <taxon>Sordariomycetes</taxon>
        <taxon>Sordariomycetidae</taxon>
        <taxon>Sordariales</taxon>
        <taxon>Schizotheciaceae</taxon>
        <taxon>Schizothecium</taxon>
    </lineage>
</organism>
<dbReference type="PANTHER" id="PTHR48182:SF2">
    <property type="entry name" value="PROTEIN SERAC1"/>
    <property type="match status" value="1"/>
</dbReference>
<reference evidence="7" key="1">
    <citation type="submission" date="2023-06" db="EMBL/GenBank/DDBJ databases">
        <title>Genome-scale phylogeny and comparative genomics of the fungal order Sordariales.</title>
        <authorList>
            <consortium name="Lawrence Berkeley National Laboratory"/>
            <person name="Hensen N."/>
            <person name="Bonometti L."/>
            <person name="Westerberg I."/>
            <person name="Brannstrom I.O."/>
            <person name="Guillou S."/>
            <person name="Cros-Aarteil S."/>
            <person name="Calhoun S."/>
            <person name="Haridas S."/>
            <person name="Kuo A."/>
            <person name="Mondo S."/>
            <person name="Pangilinan J."/>
            <person name="Riley R."/>
            <person name="LaButti K."/>
            <person name="Andreopoulos B."/>
            <person name="Lipzen A."/>
            <person name="Chen C."/>
            <person name="Yanf M."/>
            <person name="Daum C."/>
            <person name="Ng V."/>
            <person name="Clum A."/>
            <person name="Steindorff A."/>
            <person name="Ohm R."/>
            <person name="Martin F."/>
            <person name="Silar P."/>
            <person name="Natvig D."/>
            <person name="Lalanne C."/>
            <person name="Gautier V."/>
            <person name="Ament-velasquez S.L."/>
            <person name="Kruys A."/>
            <person name="Hutchinson M.I."/>
            <person name="Powell A.J."/>
            <person name="Barry K."/>
            <person name="Miller A.N."/>
            <person name="Grigoriev I.V."/>
            <person name="Debuchy R."/>
            <person name="Gladieux P."/>
            <person name="Thoren M.H."/>
            <person name="Johannesson H."/>
        </authorList>
    </citation>
    <scope>NUCLEOTIDE SEQUENCE</scope>
    <source>
        <strain evidence="7">SMH3187-1</strain>
    </source>
</reference>
<evidence type="ECO:0000256" key="1">
    <source>
        <dbReference type="ARBA" id="ARBA00004173"/>
    </source>
</evidence>
<dbReference type="GO" id="GO:0016020">
    <property type="term" value="C:membrane"/>
    <property type="evidence" value="ECO:0007669"/>
    <property type="project" value="UniProtKB-SubCell"/>
</dbReference>
<keyword evidence="6" id="KW-0472">Membrane</keyword>
<dbReference type="SUPFAM" id="SSF53474">
    <property type="entry name" value="alpha/beta-Hydrolases"/>
    <property type="match status" value="1"/>
</dbReference>
<comment type="subcellular location">
    <subcellularLocation>
        <location evidence="2">Endoplasmic reticulum</location>
    </subcellularLocation>
    <subcellularLocation>
        <location evidence="3">Membrane</location>
    </subcellularLocation>
    <subcellularLocation>
        <location evidence="1">Mitochondrion</location>
    </subcellularLocation>
</comment>
<dbReference type="InterPro" id="IPR029058">
    <property type="entry name" value="AB_hydrolase_fold"/>
</dbReference>
<evidence type="ECO:0000256" key="2">
    <source>
        <dbReference type="ARBA" id="ARBA00004240"/>
    </source>
</evidence>
<evidence type="ECO:0000256" key="5">
    <source>
        <dbReference type="ARBA" id="ARBA00023128"/>
    </source>
</evidence>
<dbReference type="PANTHER" id="PTHR48182">
    <property type="entry name" value="PROTEIN SERAC1"/>
    <property type="match status" value="1"/>
</dbReference>
<evidence type="ECO:0000313" key="8">
    <source>
        <dbReference type="Proteomes" id="UP001172155"/>
    </source>
</evidence>